<dbReference type="InterPro" id="IPR006439">
    <property type="entry name" value="HAD-SF_hydro_IA"/>
</dbReference>
<dbReference type="SUPFAM" id="SSF56784">
    <property type="entry name" value="HAD-like"/>
    <property type="match status" value="1"/>
</dbReference>
<proteinExistence type="predicted"/>
<dbReference type="STRING" id="865938.Weevi_1387"/>
<evidence type="ECO:0000313" key="1">
    <source>
        <dbReference type="EMBL" id="ADX68088.1"/>
    </source>
</evidence>
<dbReference type="Gene3D" id="3.40.50.1000">
    <property type="entry name" value="HAD superfamily/HAD-like"/>
    <property type="match status" value="1"/>
</dbReference>
<dbReference type="PRINTS" id="PR00413">
    <property type="entry name" value="HADHALOGNASE"/>
</dbReference>
<dbReference type="eggNOG" id="COG0637">
    <property type="taxonomic scope" value="Bacteria"/>
</dbReference>
<dbReference type="GO" id="GO:0016787">
    <property type="term" value="F:hydrolase activity"/>
    <property type="evidence" value="ECO:0007669"/>
    <property type="project" value="UniProtKB-KW"/>
</dbReference>
<keyword evidence="1" id="KW-0378">Hydrolase</keyword>
<dbReference type="NCBIfam" id="TIGR01509">
    <property type="entry name" value="HAD-SF-IA-v3"/>
    <property type="match status" value="1"/>
</dbReference>
<dbReference type="EMBL" id="CP002455">
    <property type="protein sequence ID" value="ADX68088.1"/>
    <property type="molecule type" value="Genomic_DNA"/>
</dbReference>
<dbReference type="InterPro" id="IPR023214">
    <property type="entry name" value="HAD_sf"/>
</dbReference>
<dbReference type="PANTHER" id="PTHR18901:SF38">
    <property type="entry name" value="PSEUDOURIDINE-5'-PHOSPHATASE"/>
    <property type="match status" value="1"/>
</dbReference>
<name>F0NY91_WEEVC</name>
<evidence type="ECO:0000313" key="2">
    <source>
        <dbReference type="Proteomes" id="UP000008641"/>
    </source>
</evidence>
<dbReference type="SFLD" id="SFLDS00003">
    <property type="entry name" value="Haloacid_Dehalogenase"/>
    <property type="match status" value="1"/>
</dbReference>
<dbReference type="InterPro" id="IPR023198">
    <property type="entry name" value="PGP-like_dom2"/>
</dbReference>
<dbReference type="OrthoDB" id="9797743at2"/>
<reference evidence="2" key="2">
    <citation type="journal article" date="2011" name="Stand. Genomic Sci.">
        <title>Complete genome sequence of Weeksella virosa type strain (9751T).</title>
        <authorList>
            <person name="Lang E."/>
            <person name="Teshima H."/>
            <person name="Lucas S."/>
            <person name="Lapidus A."/>
            <person name="Hammon N."/>
            <person name="Deshpande S."/>
            <person name="Nolan M."/>
            <person name="Cheng J."/>
            <person name="Pitluck S."/>
            <person name="Liolios K."/>
            <person name="Pagani I."/>
            <person name="Mikhailova N."/>
            <person name="Ivanova N."/>
            <person name="Mavromatis K."/>
            <person name="Pati A."/>
            <person name="Tapia R."/>
            <person name="Han C."/>
            <person name="Goodwin L."/>
            <person name="Chen A."/>
            <person name="Palaniappan K."/>
            <person name="Land M."/>
            <person name="Hauser L."/>
            <person name="Chang Y."/>
            <person name="Jeffries C."/>
            <person name="Brambilla E."/>
            <person name="Kopitz M."/>
            <person name="Rohde M."/>
            <person name="Goker M."/>
            <person name="Tindall B."/>
            <person name="Detter J."/>
            <person name="Woyke T."/>
            <person name="Bristow J."/>
            <person name="Eisen J."/>
            <person name="Markowitz V."/>
            <person name="Hugenholtz P."/>
            <person name="Klenk H."/>
            <person name="Kyrpides N."/>
        </authorList>
    </citation>
    <scope>NUCLEOTIDE SEQUENCE [LARGE SCALE GENOMIC DNA]</scope>
    <source>
        <strain evidence="2">ATCC 43766 / DSM 16922 / JCM 21250 / NBRC 16016 / NCTC 11634 / CL345/78</strain>
    </source>
</reference>
<dbReference type="HOGENOM" id="CLU_045011_13_1_10"/>
<dbReference type="InterPro" id="IPR036412">
    <property type="entry name" value="HAD-like_sf"/>
</dbReference>
<dbReference type="SFLD" id="SFLDG01129">
    <property type="entry name" value="C1.5:_HAD__Beta-PGM__Phosphata"/>
    <property type="match status" value="1"/>
</dbReference>
<dbReference type="NCBIfam" id="TIGR01549">
    <property type="entry name" value="HAD-SF-IA-v1"/>
    <property type="match status" value="1"/>
</dbReference>
<dbReference type="Pfam" id="PF13419">
    <property type="entry name" value="HAD_2"/>
    <property type="match status" value="1"/>
</dbReference>
<accession>F0NY91</accession>
<dbReference type="Proteomes" id="UP000008641">
    <property type="component" value="Chromosome"/>
</dbReference>
<gene>
    <name evidence="1" type="ordered locus">Weevi_1387</name>
</gene>
<dbReference type="RefSeq" id="WP_013598477.1">
    <property type="nucleotide sequence ID" value="NC_015144.1"/>
</dbReference>
<keyword evidence="2" id="KW-1185">Reference proteome</keyword>
<reference evidence="1 2" key="1">
    <citation type="journal article" date="2011" name="Stand. Genomic Sci.">
        <title>Complete genome sequence of Weeksella virosa type strain (9751).</title>
        <authorList>
            <person name="Lang E."/>
            <person name="Teshima H."/>
            <person name="Lucas S."/>
            <person name="Lapidus A."/>
            <person name="Hammon N."/>
            <person name="Deshpande S."/>
            <person name="Nolan M."/>
            <person name="Cheng J.F."/>
            <person name="Pitluck S."/>
            <person name="Liolios K."/>
            <person name="Pagani I."/>
            <person name="Mikhailova N."/>
            <person name="Ivanova N."/>
            <person name="Mavromatis K."/>
            <person name="Pati A."/>
            <person name="Tapia R."/>
            <person name="Han C."/>
            <person name="Goodwin L."/>
            <person name="Chen A."/>
            <person name="Palaniappan K."/>
            <person name="Land M."/>
            <person name="Hauser L."/>
            <person name="Chang Y.J."/>
            <person name="Jeffries C.D."/>
            <person name="Brambilla E.M."/>
            <person name="Kopitz M."/>
            <person name="Rohde M."/>
            <person name="Goker M."/>
            <person name="Tindall B.J."/>
            <person name="Detter J.C."/>
            <person name="Woyke T."/>
            <person name="Bristow J."/>
            <person name="Eisen J.A."/>
            <person name="Markowitz V."/>
            <person name="Hugenholtz P."/>
            <person name="Klenk H.P."/>
            <person name="Kyrpides N.C."/>
        </authorList>
    </citation>
    <scope>NUCLEOTIDE SEQUENCE [LARGE SCALE GENOMIC DNA]</scope>
    <source>
        <strain evidence="2">ATCC 43766 / DSM 16922 / JCM 21250 / NBRC 16016 / NCTC 11634 / CL345/78</strain>
    </source>
</reference>
<dbReference type="KEGG" id="wvi:Weevi_1387"/>
<dbReference type="AlphaFoldDB" id="F0NY91"/>
<dbReference type="InterPro" id="IPR041492">
    <property type="entry name" value="HAD_2"/>
</dbReference>
<protein>
    <submittedName>
        <fullName evidence="1">HAD-superfamily hydrolase, subfamily IA, variant 3</fullName>
    </submittedName>
</protein>
<dbReference type="SFLD" id="SFLDG01135">
    <property type="entry name" value="C1.5.6:_HAD__Beta-PGM__Phospha"/>
    <property type="match status" value="1"/>
</dbReference>
<dbReference type="Gene3D" id="1.10.150.240">
    <property type="entry name" value="Putative phosphatase, domain 2"/>
    <property type="match status" value="1"/>
</dbReference>
<organism evidence="1 2">
    <name type="scientific">Weeksella virosa (strain ATCC 43766 / DSM 16922 / JCM 21250 / CCUG 30538 / CDC 9751 / IAM 14551 / NBRC 16016 / NCTC 11634 / CL345/78)</name>
    <dbReference type="NCBI Taxonomy" id="865938"/>
    <lineage>
        <taxon>Bacteria</taxon>
        <taxon>Pseudomonadati</taxon>
        <taxon>Bacteroidota</taxon>
        <taxon>Flavobacteriia</taxon>
        <taxon>Flavobacteriales</taxon>
        <taxon>Weeksellaceae</taxon>
        <taxon>Weeksella</taxon>
    </lineage>
</organism>
<sequence>MGKKINAIFFDFDGVIVDSLQLWEQMFDEVVKLYHLDTKCLVENDGMNFTTNEAIQLMLENQQRFTNALSAEIIEWTEKFYIDNFHQLLRLNEHVVEVLEHLKANQIQIILVSNSSKRQVKYAFEQLKLHSYFDHTISADDVSKGKPNAEPYLKALSLSEKQMEEVLVIEDSLTGINSAKVAGLNYKIYNNSAFCLHPNYIADFRELIKDI</sequence>
<dbReference type="PANTHER" id="PTHR18901">
    <property type="entry name" value="2-DEOXYGLUCOSE-6-PHOSPHATE PHOSPHATASE 2"/>
    <property type="match status" value="1"/>
</dbReference>